<evidence type="ECO:0000313" key="2">
    <source>
        <dbReference type="EMBL" id="RVW82810.1"/>
    </source>
</evidence>
<name>A0A438HED4_VITVI</name>
<evidence type="ECO:0008006" key="4">
    <source>
        <dbReference type="Google" id="ProtNLM"/>
    </source>
</evidence>
<accession>A0A438HED4</accession>
<evidence type="ECO:0000313" key="3">
    <source>
        <dbReference type="Proteomes" id="UP000288805"/>
    </source>
</evidence>
<comment type="caution">
    <text evidence="2">The sequence shown here is derived from an EMBL/GenBank/DDBJ whole genome shotgun (WGS) entry which is preliminary data.</text>
</comment>
<dbReference type="AlphaFoldDB" id="A0A438HED4"/>
<evidence type="ECO:0000313" key="1">
    <source>
        <dbReference type="EMBL" id="RVW31481.1"/>
    </source>
</evidence>
<reference evidence="2 3" key="1">
    <citation type="journal article" date="2018" name="PLoS Genet.">
        <title>Population sequencing reveals clonal diversity and ancestral inbreeding in the grapevine cultivar Chardonnay.</title>
        <authorList>
            <person name="Roach M.J."/>
            <person name="Johnson D.L."/>
            <person name="Bohlmann J."/>
            <person name="van Vuuren H.J."/>
            <person name="Jones S.J."/>
            <person name="Pretorius I.S."/>
            <person name="Schmidt S.A."/>
            <person name="Borneman A.R."/>
        </authorList>
    </citation>
    <scope>NUCLEOTIDE SEQUENCE [LARGE SCALE GENOMIC DNA]</scope>
    <source>
        <strain evidence="3">cv. Chardonnay</strain>
        <strain evidence="2">I10V1</strain>
        <tissue evidence="2">Leaf</tissue>
    </source>
</reference>
<protein>
    <recommendedName>
        <fullName evidence="4">Retrovirus-related Pol polyprotein from transposon TNT 1-94</fullName>
    </recommendedName>
</protein>
<organism evidence="2 3">
    <name type="scientific">Vitis vinifera</name>
    <name type="common">Grape</name>
    <dbReference type="NCBI Taxonomy" id="29760"/>
    <lineage>
        <taxon>Eukaryota</taxon>
        <taxon>Viridiplantae</taxon>
        <taxon>Streptophyta</taxon>
        <taxon>Embryophyta</taxon>
        <taxon>Tracheophyta</taxon>
        <taxon>Spermatophyta</taxon>
        <taxon>Magnoliopsida</taxon>
        <taxon>eudicotyledons</taxon>
        <taxon>Gunneridae</taxon>
        <taxon>Pentapetalae</taxon>
        <taxon>rosids</taxon>
        <taxon>Vitales</taxon>
        <taxon>Vitaceae</taxon>
        <taxon>Viteae</taxon>
        <taxon>Vitis</taxon>
    </lineage>
</organism>
<proteinExistence type="predicted"/>
<dbReference type="EMBL" id="QGNW01000235">
    <property type="protein sequence ID" value="RVW82810.1"/>
    <property type="molecule type" value="Genomic_DNA"/>
</dbReference>
<sequence>MSIPKTSSEAPNGKEWKQVMRAEMEALEKNGTWDVVESPSEKSPMGYKWVFIVKYKVDGSLEIYKTRLITNKHME</sequence>
<dbReference type="EMBL" id="QGNW01001753">
    <property type="protein sequence ID" value="RVW31481.1"/>
    <property type="molecule type" value="Genomic_DNA"/>
</dbReference>
<gene>
    <name evidence="2" type="ORF">CK203_051170</name>
    <name evidence="1" type="ORF">CK203_105814</name>
</gene>
<dbReference type="Proteomes" id="UP000288805">
    <property type="component" value="Unassembled WGS sequence"/>
</dbReference>